<dbReference type="EMBL" id="OR481006">
    <property type="protein sequence ID" value="WNO47528.1"/>
    <property type="molecule type" value="Genomic_DNA"/>
</dbReference>
<protein>
    <submittedName>
        <fullName evidence="1">Uncharacterized protein</fullName>
    </submittedName>
</protein>
<sequence>MSKYWIKFRWADKHACWQEPVSCFVTTGEGEDFTDLEAWWRFESRGCLTHELLEVVKL</sequence>
<evidence type="ECO:0000313" key="1">
    <source>
        <dbReference type="EMBL" id="WNO47528.1"/>
    </source>
</evidence>
<accession>A0AA96QZI1</accession>
<organism evidence="1">
    <name type="scientific">Staphylococcus phage vB_VibM_10AMN12</name>
    <dbReference type="NCBI Taxonomy" id="3076785"/>
    <lineage>
        <taxon>Viruses</taxon>
        <taxon>Duplodnaviria</taxon>
        <taxon>Heunggongvirae</taxon>
        <taxon>Uroviricota</taxon>
        <taxon>Caudoviricetes</taxon>
    </lineage>
</organism>
<name>A0AA96QZI1_9CAUD</name>
<proteinExistence type="predicted"/>
<reference evidence="1" key="1">
    <citation type="submission" date="2023-08" db="EMBL/GenBank/DDBJ databases">
        <authorList>
            <person name="Nazir A."/>
        </authorList>
    </citation>
    <scope>NUCLEOTIDE SEQUENCE</scope>
</reference>